<sequence>MSNYKKLFRSPYSVPNGLQMTADGLWIVDQITDRVMLVERNGELDYYGVPMMIHEIPSDSSNTSGMAWGEDSLWLAANGSADKWRPKRAHDAGKSAGEVLRVDPETGKTISRHPLPNGGGTHGIEYDNHEPGHLWLTTLKDQTLTKMRISDWSVQHIIPLPYTRAHGVVREEDGLWVVHTGHRVIVKLSLNDGSELDRITVPDSEPEPHGLSADPDSRFIYCDASSGSVVAISES</sequence>
<gene>
    <name evidence="1" type="ORF">F4Y42_02330</name>
</gene>
<proteinExistence type="predicted"/>
<dbReference type="AlphaFoldDB" id="A0A6B0YPZ4"/>
<organism evidence="1">
    <name type="scientific">Caldilineaceae bacterium SB0664_bin_27</name>
    <dbReference type="NCBI Taxonomy" id="2605260"/>
    <lineage>
        <taxon>Bacteria</taxon>
        <taxon>Bacillati</taxon>
        <taxon>Chloroflexota</taxon>
        <taxon>Caldilineae</taxon>
        <taxon>Caldilineales</taxon>
        <taxon>Caldilineaceae</taxon>
    </lineage>
</organism>
<accession>A0A6B0YPZ4</accession>
<comment type="caution">
    <text evidence="1">The sequence shown here is derived from an EMBL/GenBank/DDBJ whole genome shotgun (WGS) entry which is preliminary data.</text>
</comment>
<dbReference type="EMBL" id="VXRG01000026">
    <property type="protein sequence ID" value="MXY92265.1"/>
    <property type="molecule type" value="Genomic_DNA"/>
</dbReference>
<dbReference type="SUPFAM" id="SSF63829">
    <property type="entry name" value="Calcium-dependent phosphotriesterase"/>
    <property type="match status" value="1"/>
</dbReference>
<name>A0A6B0YPZ4_9CHLR</name>
<reference evidence="1" key="1">
    <citation type="submission" date="2019-09" db="EMBL/GenBank/DDBJ databases">
        <title>Characterisation of the sponge microbiome using genome-centric metagenomics.</title>
        <authorList>
            <person name="Engelberts J.P."/>
            <person name="Robbins S.J."/>
            <person name="De Goeij J.M."/>
            <person name="Aranda M."/>
            <person name="Bell S.C."/>
            <person name="Webster N.S."/>
        </authorList>
    </citation>
    <scope>NUCLEOTIDE SEQUENCE</scope>
    <source>
        <strain evidence="1">SB0664_bin_27</strain>
    </source>
</reference>
<dbReference type="InterPro" id="IPR015943">
    <property type="entry name" value="WD40/YVTN_repeat-like_dom_sf"/>
</dbReference>
<protein>
    <submittedName>
        <fullName evidence="1">Uncharacterized protein</fullName>
    </submittedName>
</protein>
<dbReference type="Gene3D" id="2.130.10.10">
    <property type="entry name" value="YVTN repeat-like/Quinoprotein amine dehydrogenase"/>
    <property type="match status" value="1"/>
</dbReference>
<evidence type="ECO:0000313" key="1">
    <source>
        <dbReference type="EMBL" id="MXY92265.1"/>
    </source>
</evidence>